<accession>A0A1X7VN61</accession>
<dbReference type="Proteomes" id="UP000007879">
    <property type="component" value="Unassembled WGS sequence"/>
</dbReference>
<dbReference type="eggNOG" id="KOG0619">
    <property type="taxonomic scope" value="Eukaryota"/>
</dbReference>
<keyword evidence="2" id="KW-0677">Repeat</keyword>
<dbReference type="SMART" id="SM00369">
    <property type="entry name" value="LRR_TYP"/>
    <property type="match status" value="4"/>
</dbReference>
<dbReference type="InterPro" id="IPR003591">
    <property type="entry name" value="Leu-rich_rpt_typical-subtyp"/>
</dbReference>
<dbReference type="Pfam" id="PF00560">
    <property type="entry name" value="LRR_1"/>
    <property type="match status" value="1"/>
</dbReference>
<dbReference type="InterPro" id="IPR050216">
    <property type="entry name" value="LRR_domain-containing"/>
</dbReference>
<reference evidence="5" key="2">
    <citation type="submission" date="2017-05" db="UniProtKB">
        <authorList>
            <consortium name="EnsemblMetazoa"/>
        </authorList>
    </citation>
    <scope>IDENTIFICATION</scope>
</reference>
<dbReference type="PANTHER" id="PTHR48051:SF52">
    <property type="entry name" value="LEUCINE-RICH REPEAT PROTEIN 1"/>
    <property type="match status" value="1"/>
</dbReference>
<name>A0A1X7VN61_AMPQE</name>
<keyword evidence="3" id="KW-0539">Nucleus</keyword>
<dbReference type="InParanoid" id="A0A1X7VN61"/>
<reference evidence="6" key="1">
    <citation type="journal article" date="2010" name="Nature">
        <title>The Amphimedon queenslandica genome and the evolution of animal complexity.</title>
        <authorList>
            <person name="Srivastava M."/>
            <person name="Simakov O."/>
            <person name="Chapman J."/>
            <person name="Fahey B."/>
            <person name="Gauthier M.E."/>
            <person name="Mitros T."/>
            <person name="Richards G.S."/>
            <person name="Conaco C."/>
            <person name="Dacre M."/>
            <person name="Hellsten U."/>
            <person name="Larroux C."/>
            <person name="Putnam N.H."/>
            <person name="Stanke M."/>
            <person name="Adamska M."/>
            <person name="Darling A."/>
            <person name="Degnan S.M."/>
            <person name="Oakley T.H."/>
            <person name="Plachetzki D.C."/>
            <person name="Zhai Y."/>
            <person name="Adamski M."/>
            <person name="Calcino A."/>
            <person name="Cummins S.F."/>
            <person name="Goodstein D.M."/>
            <person name="Harris C."/>
            <person name="Jackson D.J."/>
            <person name="Leys S.P."/>
            <person name="Shu S."/>
            <person name="Woodcroft B.J."/>
            <person name="Vervoort M."/>
            <person name="Kosik K.S."/>
            <person name="Manning G."/>
            <person name="Degnan B.M."/>
            <person name="Rokhsar D.S."/>
        </authorList>
    </citation>
    <scope>NUCLEOTIDE SEQUENCE [LARGE SCALE GENOMIC DNA]</scope>
</reference>
<dbReference type="Pfam" id="PF13855">
    <property type="entry name" value="LRR_8"/>
    <property type="match status" value="1"/>
</dbReference>
<dbReference type="EnsemblMetazoa" id="Aqu2.1.40833_001">
    <property type="protein sequence ID" value="Aqu2.1.40833_001"/>
    <property type="gene ID" value="Aqu2.1.40833"/>
</dbReference>
<dbReference type="AlphaFoldDB" id="A0A1X7VN61"/>
<dbReference type="STRING" id="400682.A0A1X7VN61"/>
<dbReference type="InterPro" id="IPR032675">
    <property type="entry name" value="LRR_dom_sf"/>
</dbReference>
<evidence type="ECO:0000313" key="6">
    <source>
        <dbReference type="Proteomes" id="UP000007879"/>
    </source>
</evidence>
<dbReference type="OrthoDB" id="17912at2759"/>
<dbReference type="InterPro" id="IPR001611">
    <property type="entry name" value="Leu-rich_rpt"/>
</dbReference>
<evidence type="ECO:0000313" key="5">
    <source>
        <dbReference type="EnsemblMetazoa" id="Aqu2.1.40833_001"/>
    </source>
</evidence>
<dbReference type="InterPro" id="IPR057437">
    <property type="entry name" value="PIF1/LRR1_PH"/>
</dbReference>
<gene>
    <name evidence="5" type="primary">100636187</name>
</gene>
<keyword evidence="1" id="KW-0433">Leucine-rich repeat</keyword>
<dbReference type="PROSITE" id="PS51450">
    <property type="entry name" value="LRR"/>
    <property type="match status" value="2"/>
</dbReference>
<evidence type="ECO:0000259" key="4">
    <source>
        <dbReference type="Pfam" id="PF25344"/>
    </source>
</evidence>
<feature type="domain" description="PIF1/LRR1 pleckstrin homology" evidence="4">
    <location>
        <begin position="1"/>
        <end position="106"/>
    </location>
</feature>
<proteinExistence type="predicted"/>
<dbReference type="SUPFAM" id="SSF52058">
    <property type="entry name" value="L domain-like"/>
    <property type="match status" value="1"/>
</dbReference>
<evidence type="ECO:0000256" key="3">
    <source>
        <dbReference type="ARBA" id="ARBA00023242"/>
    </source>
</evidence>
<dbReference type="PANTHER" id="PTHR48051">
    <property type="match status" value="1"/>
</dbReference>
<protein>
    <recommendedName>
        <fullName evidence="4">PIF1/LRR1 pleckstrin homology domain-containing protein</fullName>
    </recommendedName>
</protein>
<dbReference type="Pfam" id="PF25344">
    <property type="entry name" value="PH_LRR1"/>
    <property type="match status" value="1"/>
</dbReference>
<evidence type="ECO:0000256" key="1">
    <source>
        <dbReference type="ARBA" id="ARBA00022614"/>
    </source>
</evidence>
<dbReference type="GO" id="GO:0005737">
    <property type="term" value="C:cytoplasm"/>
    <property type="evidence" value="ECO:0007669"/>
    <property type="project" value="TreeGrafter"/>
</dbReference>
<dbReference type="EnsemblMetazoa" id="XM_003383788.3">
    <property type="protein sequence ID" value="XP_003383836.1"/>
    <property type="gene ID" value="LOC100636187"/>
</dbReference>
<dbReference type="Gene3D" id="3.80.10.10">
    <property type="entry name" value="Ribonuclease Inhibitor"/>
    <property type="match status" value="1"/>
</dbReference>
<dbReference type="KEGG" id="aqu:100636187"/>
<keyword evidence="6" id="KW-1185">Reference proteome</keyword>
<organism evidence="5">
    <name type="scientific">Amphimedon queenslandica</name>
    <name type="common">Sponge</name>
    <dbReference type="NCBI Taxonomy" id="400682"/>
    <lineage>
        <taxon>Eukaryota</taxon>
        <taxon>Metazoa</taxon>
        <taxon>Porifera</taxon>
        <taxon>Demospongiae</taxon>
        <taxon>Heteroscleromorpha</taxon>
        <taxon>Haplosclerida</taxon>
        <taxon>Niphatidae</taxon>
        <taxon>Amphimedon</taxon>
    </lineage>
</organism>
<sequence length="403" mass="44986">MKLSCDLEVLYRLARSVGDSKSKKARCLLSIGRKGKDELHLIVSTVKNVTGSTYKLKKNVIQIFDKFTKDGKTTIRFSDPAHDLCISKADPVKLKEFLLLLRLSPKEQGTVSVAPLLPPKMRDLDKPVTRLSIKSRGEYPIEAGFPSSLERLVAPNIVLTRFDRRIFNLSSLQHLDLSGNVIKVIPEELKDLSLSELILSGNQIKELPAAVGYGAIASSLKVLDLSRNSLTYLPQSFHLFKSLVQLKLDCNELQVLPRGFGRLQGSLRFLSISSNKLVLLPFSFSRLRLESLDLYGNPFKAGGLVRRCKNLNMPGLMELSARVIKKQKLLYNTQTIPVALCHYLDSSKKCLCGMHCFDAYLHYIAKLDLSKVSSSLTSVDQSGTTCVPIELFLCSAKCLKLWK</sequence>
<evidence type="ECO:0000256" key="2">
    <source>
        <dbReference type="ARBA" id="ARBA00022737"/>
    </source>
</evidence>